<keyword evidence="2" id="KW-1185">Reference proteome</keyword>
<gene>
    <name evidence="1" type="ORF">SLEP1_g14782</name>
</gene>
<sequence length="241" mass="27337">MTFRTQNLSNPTKDDYPYEFSPLPLNASNVPLEVNSSNCENCICQSDEDFPIVMRMVILVGFFVLIFASSSDCQIIPELEINSFSISNLNISASKMLAVWDTNIRFQHFDMNSTSGDVMYFDQVEGCIFYRNMDNKLAAAKEKAFSLRANETKTVQMRFMNTELEADQSGVEDEVVIGEISRELENGMMHFSLRIDFEVFSEKWGLRFSDMESYCWDLMAGVDPSTGKGRLISAQGVDCNI</sequence>
<evidence type="ECO:0000313" key="1">
    <source>
        <dbReference type="EMBL" id="GKV02328.1"/>
    </source>
</evidence>
<evidence type="ECO:0000313" key="2">
    <source>
        <dbReference type="Proteomes" id="UP001054252"/>
    </source>
</evidence>
<dbReference type="EMBL" id="BPVZ01000018">
    <property type="protein sequence ID" value="GKV02328.1"/>
    <property type="molecule type" value="Genomic_DNA"/>
</dbReference>
<organism evidence="1 2">
    <name type="scientific">Rubroshorea leprosula</name>
    <dbReference type="NCBI Taxonomy" id="152421"/>
    <lineage>
        <taxon>Eukaryota</taxon>
        <taxon>Viridiplantae</taxon>
        <taxon>Streptophyta</taxon>
        <taxon>Embryophyta</taxon>
        <taxon>Tracheophyta</taxon>
        <taxon>Spermatophyta</taxon>
        <taxon>Magnoliopsida</taxon>
        <taxon>eudicotyledons</taxon>
        <taxon>Gunneridae</taxon>
        <taxon>Pentapetalae</taxon>
        <taxon>rosids</taxon>
        <taxon>malvids</taxon>
        <taxon>Malvales</taxon>
        <taxon>Dipterocarpaceae</taxon>
        <taxon>Rubroshorea</taxon>
    </lineage>
</organism>
<protein>
    <submittedName>
        <fullName evidence="1">Uncharacterized protein</fullName>
    </submittedName>
</protein>
<dbReference type="AlphaFoldDB" id="A0AAV5IT34"/>
<proteinExistence type="predicted"/>
<accession>A0AAV5IT34</accession>
<name>A0AAV5IT34_9ROSI</name>
<dbReference type="Proteomes" id="UP001054252">
    <property type="component" value="Unassembled WGS sequence"/>
</dbReference>
<comment type="caution">
    <text evidence="1">The sequence shown here is derived from an EMBL/GenBank/DDBJ whole genome shotgun (WGS) entry which is preliminary data.</text>
</comment>
<reference evidence="1 2" key="1">
    <citation type="journal article" date="2021" name="Commun. Biol.">
        <title>The genome of Shorea leprosula (Dipterocarpaceae) highlights the ecological relevance of drought in aseasonal tropical rainforests.</title>
        <authorList>
            <person name="Ng K.K.S."/>
            <person name="Kobayashi M.J."/>
            <person name="Fawcett J.A."/>
            <person name="Hatakeyama M."/>
            <person name="Paape T."/>
            <person name="Ng C.H."/>
            <person name="Ang C.C."/>
            <person name="Tnah L.H."/>
            <person name="Lee C.T."/>
            <person name="Nishiyama T."/>
            <person name="Sese J."/>
            <person name="O'Brien M.J."/>
            <person name="Copetti D."/>
            <person name="Mohd Noor M.I."/>
            <person name="Ong R.C."/>
            <person name="Putra M."/>
            <person name="Sireger I.Z."/>
            <person name="Indrioko S."/>
            <person name="Kosugi Y."/>
            <person name="Izuno A."/>
            <person name="Isagi Y."/>
            <person name="Lee S.L."/>
            <person name="Shimizu K.K."/>
        </authorList>
    </citation>
    <scope>NUCLEOTIDE SEQUENCE [LARGE SCALE GENOMIC DNA]</scope>
    <source>
        <strain evidence="1">214</strain>
    </source>
</reference>